<proteinExistence type="predicted"/>
<dbReference type="AlphaFoldDB" id="A0ABD0PNS3"/>
<comment type="caution">
    <text evidence="1">The sequence shown here is derived from an EMBL/GenBank/DDBJ whole genome shotgun (WGS) entry which is preliminary data.</text>
</comment>
<keyword evidence="2" id="KW-1185">Reference proteome</keyword>
<reference evidence="1 2" key="1">
    <citation type="submission" date="2024-05" db="EMBL/GenBank/DDBJ databases">
        <title>Genome sequencing and assembly of Indian major carp, Cirrhinus mrigala (Hamilton, 1822).</title>
        <authorList>
            <person name="Mohindra V."/>
            <person name="Chowdhury L.M."/>
            <person name="Lal K."/>
            <person name="Jena J.K."/>
        </authorList>
    </citation>
    <scope>NUCLEOTIDE SEQUENCE [LARGE SCALE GENOMIC DNA]</scope>
    <source>
        <strain evidence="1">CM1030</strain>
        <tissue evidence="1">Blood</tissue>
    </source>
</reference>
<dbReference type="EMBL" id="JAMKFB020000014">
    <property type="protein sequence ID" value="KAL0175699.1"/>
    <property type="molecule type" value="Genomic_DNA"/>
</dbReference>
<protein>
    <submittedName>
        <fullName evidence="1">Uncharacterized protein</fullName>
    </submittedName>
</protein>
<organism evidence="1 2">
    <name type="scientific">Cirrhinus mrigala</name>
    <name type="common">Mrigala</name>
    <dbReference type="NCBI Taxonomy" id="683832"/>
    <lineage>
        <taxon>Eukaryota</taxon>
        <taxon>Metazoa</taxon>
        <taxon>Chordata</taxon>
        <taxon>Craniata</taxon>
        <taxon>Vertebrata</taxon>
        <taxon>Euteleostomi</taxon>
        <taxon>Actinopterygii</taxon>
        <taxon>Neopterygii</taxon>
        <taxon>Teleostei</taxon>
        <taxon>Ostariophysi</taxon>
        <taxon>Cypriniformes</taxon>
        <taxon>Cyprinidae</taxon>
        <taxon>Labeoninae</taxon>
        <taxon>Labeonini</taxon>
        <taxon>Cirrhinus</taxon>
    </lineage>
</organism>
<accession>A0ABD0PNS3</accession>
<sequence length="73" mass="7934">QHNHSWLKRLDSPGYCTVGEPTPASHSFSLPHNLGSNDADEENIISPYASFTSLSERAAPILSGWLDKLSPQG</sequence>
<gene>
    <name evidence="1" type="ORF">M9458_028029</name>
</gene>
<evidence type="ECO:0000313" key="2">
    <source>
        <dbReference type="Proteomes" id="UP001529510"/>
    </source>
</evidence>
<feature type="non-terminal residue" evidence="1">
    <location>
        <position position="73"/>
    </location>
</feature>
<name>A0ABD0PNS3_CIRMR</name>
<feature type="non-terminal residue" evidence="1">
    <location>
        <position position="1"/>
    </location>
</feature>
<dbReference type="Proteomes" id="UP001529510">
    <property type="component" value="Unassembled WGS sequence"/>
</dbReference>
<evidence type="ECO:0000313" key="1">
    <source>
        <dbReference type="EMBL" id="KAL0175699.1"/>
    </source>
</evidence>